<name>A0A0U1NZ71_9BACI</name>
<dbReference type="RefSeq" id="WP_090635689.1">
    <property type="nucleotide sequence ID" value="NZ_CVRB01000003.1"/>
</dbReference>
<organism evidence="1 2">
    <name type="scientific">Neobacillus massiliamazoniensis</name>
    <dbReference type="NCBI Taxonomy" id="1499688"/>
    <lineage>
        <taxon>Bacteria</taxon>
        <taxon>Bacillati</taxon>
        <taxon>Bacillota</taxon>
        <taxon>Bacilli</taxon>
        <taxon>Bacillales</taxon>
        <taxon>Bacillaceae</taxon>
        <taxon>Neobacillus</taxon>
    </lineage>
</organism>
<dbReference type="OrthoDB" id="2965969at2"/>
<dbReference type="EMBL" id="CVRB01000003">
    <property type="protein sequence ID" value="CRK83324.1"/>
    <property type="molecule type" value="Genomic_DNA"/>
</dbReference>
<protein>
    <recommendedName>
        <fullName evidence="3">ImmA/IrrE family metallo-endopeptidase</fullName>
    </recommendedName>
</protein>
<reference evidence="2" key="1">
    <citation type="submission" date="2015-05" db="EMBL/GenBank/DDBJ databases">
        <authorList>
            <person name="Urmite Genomes"/>
        </authorList>
    </citation>
    <scope>NUCLEOTIDE SEQUENCE [LARGE SCALE GENOMIC DNA]</scope>
    <source>
        <strain evidence="2">LF1</strain>
    </source>
</reference>
<proteinExistence type="predicted"/>
<evidence type="ECO:0000313" key="1">
    <source>
        <dbReference type="EMBL" id="CRK83324.1"/>
    </source>
</evidence>
<evidence type="ECO:0000313" key="2">
    <source>
        <dbReference type="Proteomes" id="UP000199087"/>
    </source>
</evidence>
<keyword evidence="2" id="KW-1185">Reference proteome</keyword>
<accession>A0A0U1NZ71</accession>
<dbReference type="AlphaFoldDB" id="A0A0U1NZ71"/>
<evidence type="ECO:0008006" key="3">
    <source>
        <dbReference type="Google" id="ProtNLM"/>
    </source>
</evidence>
<sequence length="141" mass="16848">MLYIWDIEKIVKNTLQELKLNMNVEFSDKLSAPMTYNVSTNTIKFNYIQINGYNAKINFKIRETDENFVKIILYHELGYYLEFRKNTRVLKTLIYGEEEEKEQLLAEIEENAWGLGRILVPEYLLKAYDQVRELDKLLLKV</sequence>
<dbReference type="Proteomes" id="UP000199087">
    <property type="component" value="Unassembled WGS sequence"/>
</dbReference>
<gene>
    <name evidence="1" type="ORF">BN000_03288</name>
</gene>